<name>A0AAJ6VXP6_9ACAR</name>
<evidence type="ECO:0000256" key="2">
    <source>
        <dbReference type="ARBA" id="ARBA00010790"/>
    </source>
</evidence>
<keyword evidence="7" id="KW-1185">Reference proteome</keyword>
<dbReference type="PROSITE" id="PS00624">
    <property type="entry name" value="GMC_OXRED_2"/>
    <property type="match status" value="1"/>
</dbReference>
<dbReference type="AlphaFoldDB" id="A0AAJ6VXP6"/>
<keyword evidence="3" id="KW-0285">Flavoprotein</keyword>
<keyword evidence="4 5" id="KW-0274">FAD</keyword>
<feature type="binding site" evidence="5">
    <location>
        <position position="263"/>
    </location>
    <ligand>
        <name>FAD</name>
        <dbReference type="ChEBI" id="CHEBI:57692"/>
    </ligand>
</feature>
<dbReference type="SUPFAM" id="SSF54373">
    <property type="entry name" value="FAD-linked reductases, C-terminal domain"/>
    <property type="match status" value="1"/>
</dbReference>
<evidence type="ECO:0000256" key="5">
    <source>
        <dbReference type="PIRSR" id="PIRSR000137-2"/>
    </source>
</evidence>
<evidence type="ECO:0000256" key="4">
    <source>
        <dbReference type="ARBA" id="ARBA00022827"/>
    </source>
</evidence>
<dbReference type="GeneID" id="100907667"/>
<comment type="cofactor">
    <cofactor evidence="1 5">
        <name>FAD</name>
        <dbReference type="ChEBI" id="CHEBI:57692"/>
    </cofactor>
</comment>
<dbReference type="Pfam" id="PF00732">
    <property type="entry name" value="GMC_oxred_N"/>
    <property type="match status" value="1"/>
</dbReference>
<accession>A0AAJ6VXP6</accession>
<dbReference type="RefSeq" id="XP_003743918.1">
    <property type="nucleotide sequence ID" value="XM_003743870.1"/>
</dbReference>
<protein>
    <submittedName>
        <fullName evidence="8">Glucose dehydrogenase [FAD, quinone]-like</fullName>
    </submittedName>
</protein>
<proteinExistence type="inferred from homology"/>
<evidence type="ECO:0000313" key="7">
    <source>
        <dbReference type="Proteomes" id="UP000694867"/>
    </source>
</evidence>
<evidence type="ECO:0000313" key="8">
    <source>
        <dbReference type="RefSeq" id="XP_003743918.1"/>
    </source>
</evidence>
<gene>
    <name evidence="8" type="primary">LOC100907667</name>
</gene>
<reference evidence="8" key="1">
    <citation type="submission" date="2025-08" db="UniProtKB">
        <authorList>
            <consortium name="RefSeq"/>
        </authorList>
    </citation>
    <scope>IDENTIFICATION</scope>
</reference>
<sequence length="565" mass="62349">MNLIHQKLQEISTLVSLTTAEVGYTTVFPSPADLKSAYDFIIVGGVITGCLIAKRLSDAGHSTLLIHGPGSLPNELTRVPLLNLGLHGNPDHDHLYKSPRLNSRWLNQTLTYNSGKDLGGSQVLSAQMWSYGKSGDFTCWKEEFGISEKFSNENIRAAGKIHEKASAGVEGVDSPYGESGEIDLSLSPTWAPYQQTFADRFEAAAASLTQTRVNKDQNSDALGFGRIIHAVEADTGYISTPVRAFFENRPLSDNLHIVTRHMVRKILFDMSTSPPRATGVEFVQAEDREGSVVFFKKATKRIILTAGAIRTPQLLALSGVGSESDLKQWNIEPVVTRNGVGQNLHDHYDIGNAGVCFPKGTKKYVDFGLTQYFNFGLHRRGQLRAPLGTQSYGFFKSDQSNLTTSKHYFSIGISKNNLYQDFYLQGKSSEGDNFFGTLFKQRECLLFTPTLLHPEYRGQITLTSGDPLDDPIVDLKTTSNARDMKLIGELWQKVKRIAEESFGDIGGEFDGTPFPACVQDLMIADASILPCPTSGHMLPTISAMAEMAAREVIRDFEVQRSRSRS</sequence>
<dbReference type="Proteomes" id="UP000694867">
    <property type="component" value="Unplaced"/>
</dbReference>
<dbReference type="InterPro" id="IPR012132">
    <property type="entry name" value="GMC_OxRdtase"/>
</dbReference>
<dbReference type="KEGG" id="goe:100907667"/>
<dbReference type="Gene3D" id="3.30.560.10">
    <property type="entry name" value="Glucose Oxidase, domain 3"/>
    <property type="match status" value="1"/>
</dbReference>
<dbReference type="PIRSF" id="PIRSF000137">
    <property type="entry name" value="Alcohol_oxidase"/>
    <property type="match status" value="1"/>
</dbReference>
<feature type="domain" description="Glucose-methanol-choline oxidoreductase N-terminal" evidence="6">
    <location>
        <begin position="307"/>
        <end position="321"/>
    </location>
</feature>
<dbReference type="PANTHER" id="PTHR11552:SF147">
    <property type="entry name" value="CHOLINE DEHYDROGENASE, MITOCHONDRIAL"/>
    <property type="match status" value="1"/>
</dbReference>
<dbReference type="Gene3D" id="3.50.50.60">
    <property type="entry name" value="FAD/NAD(P)-binding domain"/>
    <property type="match status" value="1"/>
</dbReference>
<evidence type="ECO:0000256" key="1">
    <source>
        <dbReference type="ARBA" id="ARBA00001974"/>
    </source>
</evidence>
<comment type="similarity">
    <text evidence="2">Belongs to the GMC oxidoreductase family.</text>
</comment>
<organism evidence="7 8">
    <name type="scientific">Galendromus occidentalis</name>
    <name type="common">western predatory mite</name>
    <dbReference type="NCBI Taxonomy" id="34638"/>
    <lineage>
        <taxon>Eukaryota</taxon>
        <taxon>Metazoa</taxon>
        <taxon>Ecdysozoa</taxon>
        <taxon>Arthropoda</taxon>
        <taxon>Chelicerata</taxon>
        <taxon>Arachnida</taxon>
        <taxon>Acari</taxon>
        <taxon>Parasitiformes</taxon>
        <taxon>Mesostigmata</taxon>
        <taxon>Gamasina</taxon>
        <taxon>Phytoseioidea</taxon>
        <taxon>Phytoseiidae</taxon>
        <taxon>Typhlodrominae</taxon>
        <taxon>Galendromus</taxon>
    </lineage>
</organism>
<dbReference type="SUPFAM" id="SSF51905">
    <property type="entry name" value="FAD/NAD(P)-binding domain"/>
    <property type="match status" value="1"/>
</dbReference>
<evidence type="ECO:0000259" key="6">
    <source>
        <dbReference type="PROSITE" id="PS00624"/>
    </source>
</evidence>
<dbReference type="InterPro" id="IPR000172">
    <property type="entry name" value="GMC_OxRdtase_N"/>
</dbReference>
<dbReference type="InterPro" id="IPR036188">
    <property type="entry name" value="FAD/NAD-bd_sf"/>
</dbReference>
<dbReference type="PANTHER" id="PTHR11552">
    <property type="entry name" value="GLUCOSE-METHANOL-CHOLINE GMC OXIDOREDUCTASE"/>
    <property type="match status" value="1"/>
</dbReference>
<dbReference type="GO" id="GO:0016614">
    <property type="term" value="F:oxidoreductase activity, acting on CH-OH group of donors"/>
    <property type="evidence" value="ECO:0007669"/>
    <property type="project" value="InterPro"/>
</dbReference>
<dbReference type="GO" id="GO:0050660">
    <property type="term" value="F:flavin adenine dinucleotide binding"/>
    <property type="evidence" value="ECO:0007669"/>
    <property type="project" value="InterPro"/>
</dbReference>
<evidence type="ECO:0000256" key="3">
    <source>
        <dbReference type="ARBA" id="ARBA00022630"/>
    </source>
</evidence>